<dbReference type="AlphaFoldDB" id="A0A1V4AYJ3"/>
<dbReference type="SMART" id="SM00530">
    <property type="entry name" value="HTH_XRE"/>
    <property type="match status" value="1"/>
</dbReference>
<accession>A0A1V4AYJ3</accession>
<evidence type="ECO:0000313" key="2">
    <source>
        <dbReference type="EMBL" id="STO60752.1"/>
    </source>
</evidence>
<name>A0A1V4AYJ3_9PAST</name>
<dbReference type="EMBL" id="UGHF01000001">
    <property type="protein sequence ID" value="STO60752.1"/>
    <property type="molecule type" value="Genomic_DNA"/>
</dbReference>
<dbReference type="Proteomes" id="UP000254329">
    <property type="component" value="Unassembled WGS sequence"/>
</dbReference>
<proteinExistence type="predicted"/>
<keyword evidence="3" id="KW-1185">Reference proteome</keyword>
<dbReference type="InterPro" id="IPR010982">
    <property type="entry name" value="Lambda_DNA-bd_dom_sf"/>
</dbReference>
<dbReference type="SUPFAM" id="SSF47413">
    <property type="entry name" value="lambda repressor-like DNA-binding domains"/>
    <property type="match status" value="1"/>
</dbReference>
<gene>
    <name evidence="2" type="ORF">NCTC1659_02052</name>
</gene>
<reference evidence="2 3" key="1">
    <citation type="submission" date="2018-06" db="EMBL/GenBank/DDBJ databases">
        <authorList>
            <consortium name="Pathogen Informatics"/>
            <person name="Doyle S."/>
        </authorList>
    </citation>
    <scope>NUCLEOTIDE SEQUENCE [LARGE SCALE GENOMIC DNA]</scope>
    <source>
        <strain evidence="2 3">NCTC1659</strain>
    </source>
</reference>
<dbReference type="STRING" id="733.B0186_10805"/>
<dbReference type="InterPro" id="IPR001387">
    <property type="entry name" value="Cro/C1-type_HTH"/>
</dbReference>
<dbReference type="CDD" id="cd00093">
    <property type="entry name" value="HTH_XRE"/>
    <property type="match status" value="1"/>
</dbReference>
<dbReference type="PROSITE" id="PS50943">
    <property type="entry name" value="HTH_CROC1"/>
    <property type="match status" value="1"/>
</dbReference>
<dbReference type="Gene3D" id="1.10.260.40">
    <property type="entry name" value="lambda repressor-like DNA-binding domains"/>
    <property type="match status" value="1"/>
</dbReference>
<organism evidence="2 3">
    <name type="scientific">Canicola haemoglobinophilus</name>
    <dbReference type="NCBI Taxonomy" id="733"/>
    <lineage>
        <taxon>Bacteria</taxon>
        <taxon>Pseudomonadati</taxon>
        <taxon>Pseudomonadota</taxon>
        <taxon>Gammaproteobacteria</taxon>
        <taxon>Pasteurellales</taxon>
        <taxon>Pasteurellaceae</taxon>
        <taxon>Canicola</taxon>
    </lineage>
</organism>
<feature type="domain" description="HTH cro/C1-type" evidence="1">
    <location>
        <begin position="60"/>
        <end position="113"/>
    </location>
</feature>
<protein>
    <submittedName>
        <fullName evidence="2">XRE family transcriptional regulator</fullName>
    </submittedName>
</protein>
<evidence type="ECO:0000313" key="3">
    <source>
        <dbReference type="Proteomes" id="UP000254329"/>
    </source>
</evidence>
<evidence type="ECO:0000259" key="1">
    <source>
        <dbReference type="PROSITE" id="PS50943"/>
    </source>
</evidence>
<dbReference type="GO" id="GO:0003677">
    <property type="term" value="F:DNA binding"/>
    <property type="evidence" value="ECO:0007669"/>
    <property type="project" value="InterPro"/>
</dbReference>
<sequence>MNALTNIQYLHDESGHPAFAVMPIATLDWLKQQAKLSSPLETGVPFAVATFALENNCSALAAWREHLGLTQKEIASRLNISQSAYSQYEKATHLRKATREKIALALGINAAQLDF</sequence>
<dbReference type="RefSeq" id="WP_078219397.1">
    <property type="nucleotide sequence ID" value="NZ_MUXZ01000052.1"/>
</dbReference>
<dbReference type="Pfam" id="PF01381">
    <property type="entry name" value="HTH_3"/>
    <property type="match status" value="1"/>
</dbReference>